<keyword evidence="2" id="KW-1185">Reference proteome</keyword>
<organism evidence="1 2">
    <name type="scientific">Eumeta variegata</name>
    <name type="common">Bagworm moth</name>
    <name type="synonym">Eumeta japonica</name>
    <dbReference type="NCBI Taxonomy" id="151549"/>
    <lineage>
        <taxon>Eukaryota</taxon>
        <taxon>Metazoa</taxon>
        <taxon>Ecdysozoa</taxon>
        <taxon>Arthropoda</taxon>
        <taxon>Hexapoda</taxon>
        <taxon>Insecta</taxon>
        <taxon>Pterygota</taxon>
        <taxon>Neoptera</taxon>
        <taxon>Endopterygota</taxon>
        <taxon>Lepidoptera</taxon>
        <taxon>Glossata</taxon>
        <taxon>Ditrysia</taxon>
        <taxon>Tineoidea</taxon>
        <taxon>Psychidae</taxon>
        <taxon>Oiketicinae</taxon>
        <taxon>Eumeta</taxon>
    </lineage>
</organism>
<evidence type="ECO:0000313" key="1">
    <source>
        <dbReference type="EMBL" id="GBP46036.1"/>
    </source>
</evidence>
<sequence length="151" mass="17875">MCSSTRKKDEFFLLGVRDVDPLLRLNQLPTLRQVLLRYHYILNESKYMKDSAHALIQELIEVWSKSSIPTEQQNHCIKKLIKCHKNWLLLKKNRGRNSEAQRKRENLFTNELDKLLDISHASAMNVIKIAEDRAFLIDQREERKMIITSID</sequence>
<dbReference type="EMBL" id="BGZK01000475">
    <property type="protein sequence ID" value="GBP46036.1"/>
    <property type="molecule type" value="Genomic_DNA"/>
</dbReference>
<gene>
    <name evidence="1" type="ORF">EVAR_24230_1</name>
</gene>
<accession>A0A4C1W3F5</accession>
<protein>
    <submittedName>
        <fullName evidence="1">Uncharacterized protein</fullName>
    </submittedName>
</protein>
<name>A0A4C1W3F5_EUMVA</name>
<evidence type="ECO:0000313" key="2">
    <source>
        <dbReference type="Proteomes" id="UP000299102"/>
    </source>
</evidence>
<comment type="caution">
    <text evidence="1">The sequence shown here is derived from an EMBL/GenBank/DDBJ whole genome shotgun (WGS) entry which is preliminary data.</text>
</comment>
<proteinExistence type="predicted"/>
<dbReference type="AlphaFoldDB" id="A0A4C1W3F5"/>
<reference evidence="1 2" key="1">
    <citation type="journal article" date="2019" name="Commun. Biol.">
        <title>The bagworm genome reveals a unique fibroin gene that provides high tensile strength.</title>
        <authorList>
            <person name="Kono N."/>
            <person name="Nakamura H."/>
            <person name="Ohtoshi R."/>
            <person name="Tomita M."/>
            <person name="Numata K."/>
            <person name="Arakawa K."/>
        </authorList>
    </citation>
    <scope>NUCLEOTIDE SEQUENCE [LARGE SCALE GENOMIC DNA]</scope>
</reference>
<dbReference type="OrthoDB" id="6626714at2759"/>
<dbReference type="Proteomes" id="UP000299102">
    <property type="component" value="Unassembled WGS sequence"/>
</dbReference>